<dbReference type="InterPro" id="IPR001584">
    <property type="entry name" value="Integrase_cat-core"/>
</dbReference>
<reference evidence="2 3" key="1">
    <citation type="submission" date="2024-05" db="EMBL/GenBank/DDBJ databases">
        <title>Genome sequencing and assembly of Indian major carp, Cirrhinus mrigala (Hamilton, 1822).</title>
        <authorList>
            <person name="Mohindra V."/>
            <person name="Chowdhury L.M."/>
            <person name="Lal K."/>
            <person name="Jena J.K."/>
        </authorList>
    </citation>
    <scope>NUCLEOTIDE SEQUENCE [LARGE SCALE GENOMIC DNA]</scope>
    <source>
        <strain evidence="2">CM1030</strain>
        <tissue evidence="2">Blood</tissue>
    </source>
</reference>
<dbReference type="SUPFAM" id="SSF53098">
    <property type="entry name" value="Ribonuclease H-like"/>
    <property type="match status" value="1"/>
</dbReference>
<sequence length="203" mass="22920">MVQLLPPPGVNVSLTSGYHPEANGQVERLNQELTRFLRAYCQDHREDWSRYLLWGEYAQNSIRKPSTNLTPFQCVLGFQPPLFPWSGEPSDLPAVNSWFQRSEETWALSRTRSLWLPLSRASGNLHQSFNYITHHPVPGAHHFRFRVSQFTSFLAAILACPAGLPFAKFCLVLPSILSVFLSDCLSVANRTVNVVCEPLLPAL</sequence>
<evidence type="ECO:0000313" key="2">
    <source>
        <dbReference type="EMBL" id="KAL0198991.1"/>
    </source>
</evidence>
<feature type="domain" description="Integrase catalytic" evidence="1">
    <location>
        <begin position="1"/>
        <end position="79"/>
    </location>
</feature>
<organism evidence="2 3">
    <name type="scientific">Cirrhinus mrigala</name>
    <name type="common">Mrigala</name>
    <dbReference type="NCBI Taxonomy" id="683832"/>
    <lineage>
        <taxon>Eukaryota</taxon>
        <taxon>Metazoa</taxon>
        <taxon>Chordata</taxon>
        <taxon>Craniata</taxon>
        <taxon>Vertebrata</taxon>
        <taxon>Euteleostomi</taxon>
        <taxon>Actinopterygii</taxon>
        <taxon>Neopterygii</taxon>
        <taxon>Teleostei</taxon>
        <taxon>Ostariophysi</taxon>
        <taxon>Cypriniformes</taxon>
        <taxon>Cyprinidae</taxon>
        <taxon>Labeoninae</taxon>
        <taxon>Labeonini</taxon>
        <taxon>Cirrhinus</taxon>
    </lineage>
</organism>
<dbReference type="AlphaFoldDB" id="A0ABD0RM29"/>
<evidence type="ECO:0000313" key="3">
    <source>
        <dbReference type="Proteomes" id="UP001529510"/>
    </source>
</evidence>
<dbReference type="InterPro" id="IPR052160">
    <property type="entry name" value="Gypsy_RT_Integrase-like"/>
</dbReference>
<dbReference type="EMBL" id="JAMKFB020000003">
    <property type="protein sequence ID" value="KAL0198991.1"/>
    <property type="molecule type" value="Genomic_DNA"/>
</dbReference>
<dbReference type="Proteomes" id="UP001529510">
    <property type="component" value="Unassembled WGS sequence"/>
</dbReference>
<proteinExistence type="predicted"/>
<dbReference type="InterPro" id="IPR036397">
    <property type="entry name" value="RNaseH_sf"/>
</dbReference>
<dbReference type="PANTHER" id="PTHR47266">
    <property type="entry name" value="ENDONUCLEASE-RELATED"/>
    <property type="match status" value="1"/>
</dbReference>
<name>A0ABD0RM29_CIRMR</name>
<protein>
    <recommendedName>
        <fullName evidence="1">Integrase catalytic domain-containing protein</fullName>
    </recommendedName>
</protein>
<dbReference type="Gene3D" id="3.30.420.10">
    <property type="entry name" value="Ribonuclease H-like superfamily/Ribonuclease H"/>
    <property type="match status" value="1"/>
</dbReference>
<gene>
    <name evidence="2" type="ORF">M9458_007531</name>
</gene>
<evidence type="ECO:0000259" key="1">
    <source>
        <dbReference type="PROSITE" id="PS50994"/>
    </source>
</evidence>
<keyword evidence="3" id="KW-1185">Reference proteome</keyword>
<comment type="caution">
    <text evidence="2">The sequence shown here is derived from an EMBL/GenBank/DDBJ whole genome shotgun (WGS) entry which is preliminary data.</text>
</comment>
<feature type="non-terminal residue" evidence="2">
    <location>
        <position position="203"/>
    </location>
</feature>
<dbReference type="InterPro" id="IPR012337">
    <property type="entry name" value="RNaseH-like_sf"/>
</dbReference>
<accession>A0ABD0RM29</accession>
<dbReference type="PROSITE" id="PS50994">
    <property type="entry name" value="INTEGRASE"/>
    <property type="match status" value="1"/>
</dbReference>